<protein>
    <submittedName>
        <fullName evidence="1">Uncharacterized protein</fullName>
    </submittedName>
</protein>
<evidence type="ECO:0000313" key="1">
    <source>
        <dbReference type="EMBL" id="KAL0108224.1"/>
    </source>
</evidence>
<dbReference type="EMBL" id="JADYXP020000016">
    <property type="protein sequence ID" value="KAL0108224.1"/>
    <property type="molecule type" value="Genomic_DNA"/>
</dbReference>
<proteinExistence type="predicted"/>
<dbReference type="Proteomes" id="UP001430953">
    <property type="component" value="Unassembled WGS sequence"/>
</dbReference>
<name>A0AAW2F0H8_9HYME</name>
<comment type="caution">
    <text evidence="1">The sequence shown here is derived from an EMBL/GenBank/DDBJ whole genome shotgun (WGS) entry which is preliminary data.</text>
</comment>
<organism evidence="1 2">
    <name type="scientific">Cardiocondyla obscurior</name>
    <dbReference type="NCBI Taxonomy" id="286306"/>
    <lineage>
        <taxon>Eukaryota</taxon>
        <taxon>Metazoa</taxon>
        <taxon>Ecdysozoa</taxon>
        <taxon>Arthropoda</taxon>
        <taxon>Hexapoda</taxon>
        <taxon>Insecta</taxon>
        <taxon>Pterygota</taxon>
        <taxon>Neoptera</taxon>
        <taxon>Endopterygota</taxon>
        <taxon>Hymenoptera</taxon>
        <taxon>Apocrita</taxon>
        <taxon>Aculeata</taxon>
        <taxon>Formicoidea</taxon>
        <taxon>Formicidae</taxon>
        <taxon>Myrmicinae</taxon>
        <taxon>Cardiocondyla</taxon>
    </lineage>
</organism>
<gene>
    <name evidence="1" type="ORF">PUN28_015048</name>
</gene>
<accession>A0AAW2F0H8</accession>
<reference evidence="1 2" key="1">
    <citation type="submission" date="2023-03" db="EMBL/GenBank/DDBJ databases">
        <title>High recombination rates correlate with genetic variation in Cardiocondyla obscurior ants.</title>
        <authorList>
            <person name="Errbii M."/>
        </authorList>
    </citation>
    <scope>NUCLEOTIDE SEQUENCE [LARGE SCALE GENOMIC DNA]</scope>
    <source>
        <strain evidence="1">Alpha-2009</strain>
        <tissue evidence="1">Whole body</tissue>
    </source>
</reference>
<evidence type="ECO:0000313" key="2">
    <source>
        <dbReference type="Proteomes" id="UP001430953"/>
    </source>
</evidence>
<dbReference type="AlphaFoldDB" id="A0AAW2F0H8"/>
<keyword evidence="2" id="KW-1185">Reference proteome</keyword>
<sequence length="111" mass="12709">MNVFLFAGKLKFPFINCVNYSDNKEAEKKMQRKEEEKKKKRNVNEASGLPFIAELCGAELLAYSMAKRYVERLVEEEGPPISGPVTFNRPAVRAVRAARCLRASSPLRRRF</sequence>